<dbReference type="EMBL" id="JBHRYF010000009">
    <property type="protein sequence ID" value="MFC3660985.1"/>
    <property type="molecule type" value="Genomic_DNA"/>
</dbReference>
<evidence type="ECO:0000313" key="2">
    <source>
        <dbReference type="Proteomes" id="UP001595724"/>
    </source>
</evidence>
<dbReference type="Proteomes" id="UP001595724">
    <property type="component" value="Unassembled WGS sequence"/>
</dbReference>
<keyword evidence="2" id="KW-1185">Reference proteome</keyword>
<dbReference type="RefSeq" id="WP_386711532.1">
    <property type="nucleotide sequence ID" value="NZ_JBHRYF010000009.1"/>
</dbReference>
<proteinExistence type="predicted"/>
<evidence type="ECO:0000313" key="1">
    <source>
        <dbReference type="EMBL" id="MFC3660985.1"/>
    </source>
</evidence>
<organism evidence="1 2">
    <name type="scientific">Luteimonas notoginsengisoli</name>
    <dbReference type="NCBI Taxonomy" id="1578200"/>
    <lineage>
        <taxon>Bacteria</taxon>
        <taxon>Pseudomonadati</taxon>
        <taxon>Pseudomonadota</taxon>
        <taxon>Gammaproteobacteria</taxon>
        <taxon>Lysobacterales</taxon>
        <taxon>Lysobacteraceae</taxon>
        <taxon>Luteimonas</taxon>
    </lineage>
</organism>
<reference evidence="2" key="1">
    <citation type="journal article" date="2019" name="Int. J. Syst. Evol. Microbiol.">
        <title>The Global Catalogue of Microorganisms (GCM) 10K type strain sequencing project: providing services to taxonomists for standard genome sequencing and annotation.</title>
        <authorList>
            <consortium name="The Broad Institute Genomics Platform"/>
            <consortium name="The Broad Institute Genome Sequencing Center for Infectious Disease"/>
            <person name="Wu L."/>
            <person name="Ma J."/>
        </authorList>
    </citation>
    <scope>NUCLEOTIDE SEQUENCE [LARGE SCALE GENOMIC DNA]</scope>
    <source>
        <strain evidence="2">KCTC 42211</strain>
    </source>
</reference>
<accession>A0ABV7UW68</accession>
<name>A0ABV7UW68_9GAMM</name>
<protein>
    <submittedName>
        <fullName evidence="1">Uncharacterized protein</fullName>
    </submittedName>
</protein>
<sequence length="66" mass="7315">MLSIRPDRNGWVLIDDELPIEWFRTRQGAVAVGQLKAYALFLFAGIPSALSVFVDATTSITEVQYG</sequence>
<comment type="caution">
    <text evidence="1">The sequence shown here is derived from an EMBL/GenBank/DDBJ whole genome shotgun (WGS) entry which is preliminary data.</text>
</comment>
<gene>
    <name evidence="1" type="ORF">ACFOM9_12985</name>
</gene>